<dbReference type="InterPro" id="IPR012337">
    <property type="entry name" value="RNaseH-like_sf"/>
</dbReference>
<dbReference type="RefSeq" id="WP_369426874.1">
    <property type="nucleotide sequence ID" value="NZ_JADWDC010000115.1"/>
</dbReference>
<reference evidence="2" key="1">
    <citation type="journal article" date="2021" name="Antonie Van Leeuwenhoek">
        <title>Draft genome and description of Waterburya agarophytonicola gen. nov. sp. nov. (Pleurocapsales, Cyanobacteria): a seaweed symbiont.</title>
        <authorList>
            <person name="Bonthond G."/>
            <person name="Shalygin S."/>
            <person name="Bayer T."/>
            <person name="Weinberger F."/>
        </authorList>
    </citation>
    <scope>NUCLEOTIDE SEQUENCE</scope>
    <source>
        <strain evidence="2">KI4</strain>
    </source>
</reference>
<protein>
    <submittedName>
        <fullName evidence="2">IS630 family transposase</fullName>
    </submittedName>
</protein>
<comment type="caution">
    <text evidence="2">The sequence shown here is derived from an EMBL/GenBank/DDBJ whole genome shotgun (WGS) entry which is preliminary data.</text>
</comment>
<dbReference type="AlphaFoldDB" id="A0A964BWG7"/>
<dbReference type="InterPro" id="IPR038717">
    <property type="entry name" value="Tc1-like_DDE_dom"/>
</dbReference>
<evidence type="ECO:0000259" key="1">
    <source>
        <dbReference type="Pfam" id="PF13358"/>
    </source>
</evidence>
<dbReference type="PANTHER" id="PTHR46564">
    <property type="entry name" value="TRANSPOSASE"/>
    <property type="match status" value="1"/>
</dbReference>
<evidence type="ECO:0000313" key="2">
    <source>
        <dbReference type="EMBL" id="MCC0179796.1"/>
    </source>
</evidence>
<dbReference type="GO" id="GO:0003676">
    <property type="term" value="F:nucleic acid binding"/>
    <property type="evidence" value="ECO:0007669"/>
    <property type="project" value="InterPro"/>
</dbReference>
<dbReference type="InterPro" id="IPR047655">
    <property type="entry name" value="Transpos_IS630-like"/>
</dbReference>
<dbReference type="NCBIfam" id="NF033545">
    <property type="entry name" value="transpos_IS630"/>
    <property type="match status" value="1"/>
</dbReference>
<dbReference type="PANTHER" id="PTHR46564:SF1">
    <property type="entry name" value="TRANSPOSASE"/>
    <property type="match status" value="1"/>
</dbReference>
<feature type="domain" description="Tc1-like transposase DDE" evidence="1">
    <location>
        <begin position="79"/>
        <end position="217"/>
    </location>
</feature>
<dbReference type="EMBL" id="JADWDC010000115">
    <property type="protein sequence ID" value="MCC0179796.1"/>
    <property type="molecule type" value="Genomic_DNA"/>
</dbReference>
<proteinExistence type="predicted"/>
<name>A0A964BWG7_9CYAN</name>
<dbReference type="Pfam" id="PF13358">
    <property type="entry name" value="DDE_3"/>
    <property type="match status" value="1"/>
</dbReference>
<dbReference type="Gene3D" id="3.30.420.10">
    <property type="entry name" value="Ribonuclease H-like superfamily/Ribonuclease H"/>
    <property type="match status" value="1"/>
</dbReference>
<dbReference type="InterPro" id="IPR036397">
    <property type="entry name" value="RNaseH_sf"/>
</dbReference>
<gene>
    <name evidence="2" type="ORF">I4641_22915</name>
</gene>
<evidence type="ECO:0000313" key="3">
    <source>
        <dbReference type="Proteomes" id="UP000729733"/>
    </source>
</evidence>
<keyword evidence="3" id="KW-1185">Reference proteome</keyword>
<organism evidence="2 3">
    <name type="scientific">Waterburya agarophytonicola KI4</name>
    <dbReference type="NCBI Taxonomy" id="2874699"/>
    <lineage>
        <taxon>Bacteria</taxon>
        <taxon>Bacillati</taxon>
        <taxon>Cyanobacteriota</taxon>
        <taxon>Cyanophyceae</taxon>
        <taxon>Pleurocapsales</taxon>
        <taxon>Hyellaceae</taxon>
        <taxon>Waterburya</taxon>
        <taxon>Waterburya agarophytonicola</taxon>
    </lineage>
</organism>
<dbReference type="Proteomes" id="UP000729733">
    <property type="component" value="Unassembled WGS sequence"/>
</dbReference>
<accession>A0A964BWG7</accession>
<sequence length="241" mass="28658">MKKWVKETPKNLGAVQEKIKKKWDIIVSKDTIKRILKCLGMKWKRIRSRVGGKPEPELYKHKKQILKALKKLSNSGAIDLRYLDESGFCLTPYVPYGWQDKEGLEGFESSKSKRINVLGLLNRKNELYSYIFETKINSEIVIKFLDNYVQKIDKMTVVVLDNAPIHRSKAFQKKIVEWQEKKLKIFWLPTYSPQLNLIETLWRFMKYEWIEAQAYTSWKHLVEYVENILKNFGKKYTINFA</sequence>
<dbReference type="SUPFAM" id="SSF53098">
    <property type="entry name" value="Ribonuclease H-like"/>
    <property type="match status" value="1"/>
</dbReference>